<dbReference type="EMBL" id="CAXITT010000028">
    <property type="protein sequence ID" value="CAL1528214.1"/>
    <property type="molecule type" value="Genomic_DNA"/>
</dbReference>
<feature type="compositionally biased region" description="Polar residues" evidence="1">
    <location>
        <begin position="1085"/>
        <end position="1099"/>
    </location>
</feature>
<feature type="region of interest" description="Disordered" evidence="1">
    <location>
        <begin position="186"/>
        <end position="218"/>
    </location>
</feature>
<accession>A0AAV2H3H9</accession>
<evidence type="ECO:0000256" key="1">
    <source>
        <dbReference type="SAM" id="MobiDB-lite"/>
    </source>
</evidence>
<feature type="region of interest" description="Disordered" evidence="1">
    <location>
        <begin position="1378"/>
        <end position="1557"/>
    </location>
</feature>
<dbReference type="Proteomes" id="UP001497497">
    <property type="component" value="Unassembled WGS sequence"/>
</dbReference>
<feature type="compositionally biased region" description="Acidic residues" evidence="1">
    <location>
        <begin position="1381"/>
        <end position="1398"/>
    </location>
</feature>
<comment type="caution">
    <text evidence="3">The sequence shown here is derived from an EMBL/GenBank/DDBJ whole genome shotgun (WGS) entry which is preliminary data.</text>
</comment>
<feature type="region of interest" description="Disordered" evidence="1">
    <location>
        <begin position="1140"/>
        <end position="1225"/>
    </location>
</feature>
<feature type="compositionally biased region" description="Polar residues" evidence="1">
    <location>
        <begin position="1458"/>
        <end position="1470"/>
    </location>
</feature>
<feature type="compositionally biased region" description="Polar residues" evidence="1">
    <location>
        <begin position="197"/>
        <end position="214"/>
    </location>
</feature>
<keyword evidence="4" id="KW-1185">Reference proteome</keyword>
<evidence type="ECO:0000313" key="3">
    <source>
        <dbReference type="EMBL" id="CAL1528214.1"/>
    </source>
</evidence>
<feature type="compositionally biased region" description="Polar residues" evidence="1">
    <location>
        <begin position="1529"/>
        <end position="1557"/>
    </location>
</feature>
<feature type="region of interest" description="Disordered" evidence="1">
    <location>
        <begin position="1020"/>
        <end position="1057"/>
    </location>
</feature>
<reference evidence="3 4" key="1">
    <citation type="submission" date="2024-04" db="EMBL/GenBank/DDBJ databases">
        <authorList>
            <consortium name="Genoscope - CEA"/>
            <person name="William W."/>
        </authorList>
    </citation>
    <scope>NUCLEOTIDE SEQUENCE [LARGE SCALE GENOMIC DNA]</scope>
</reference>
<feature type="compositionally biased region" description="Low complexity" evidence="1">
    <location>
        <begin position="832"/>
        <end position="845"/>
    </location>
</feature>
<proteinExistence type="predicted"/>
<feature type="compositionally biased region" description="Low complexity" evidence="1">
    <location>
        <begin position="1036"/>
        <end position="1047"/>
    </location>
</feature>
<feature type="region of interest" description="Disordered" evidence="1">
    <location>
        <begin position="394"/>
        <end position="450"/>
    </location>
</feature>
<feature type="region of interest" description="Disordered" evidence="1">
    <location>
        <begin position="795"/>
        <end position="854"/>
    </location>
</feature>
<dbReference type="InterPro" id="IPR059069">
    <property type="entry name" value="DHD_metazoa"/>
</dbReference>
<feature type="compositionally biased region" description="Basic and acidic residues" evidence="1">
    <location>
        <begin position="801"/>
        <end position="819"/>
    </location>
</feature>
<feature type="region of interest" description="Disordered" evidence="1">
    <location>
        <begin position="1085"/>
        <end position="1107"/>
    </location>
</feature>
<feature type="compositionally biased region" description="Polar residues" evidence="1">
    <location>
        <begin position="1404"/>
        <end position="1413"/>
    </location>
</feature>
<feature type="compositionally biased region" description="Basic and acidic residues" evidence="1">
    <location>
        <begin position="1200"/>
        <end position="1212"/>
    </location>
</feature>
<gene>
    <name evidence="3" type="ORF">GSLYS_00002384001</name>
</gene>
<dbReference type="Pfam" id="PF25867">
    <property type="entry name" value="HTH_75"/>
    <property type="match status" value="1"/>
</dbReference>
<evidence type="ECO:0000313" key="4">
    <source>
        <dbReference type="Proteomes" id="UP001497497"/>
    </source>
</evidence>
<feature type="compositionally biased region" description="Basic and acidic residues" evidence="1">
    <location>
        <begin position="24"/>
        <end position="43"/>
    </location>
</feature>
<feature type="domain" description="Putative Dachshund-homology" evidence="2">
    <location>
        <begin position="931"/>
        <end position="1018"/>
    </location>
</feature>
<feature type="compositionally biased region" description="Low complexity" evidence="1">
    <location>
        <begin position="397"/>
        <end position="415"/>
    </location>
</feature>
<feature type="region of interest" description="Disordered" evidence="1">
    <location>
        <begin position="24"/>
        <end position="66"/>
    </location>
</feature>
<feature type="compositionally biased region" description="Basic and acidic residues" evidence="1">
    <location>
        <begin position="1155"/>
        <end position="1166"/>
    </location>
</feature>
<evidence type="ECO:0000259" key="2">
    <source>
        <dbReference type="Pfam" id="PF25867"/>
    </source>
</evidence>
<protein>
    <recommendedName>
        <fullName evidence="2">Putative Dachshund-homology domain-containing protein</fullName>
    </recommendedName>
</protein>
<organism evidence="3 4">
    <name type="scientific">Lymnaea stagnalis</name>
    <name type="common">Great pond snail</name>
    <name type="synonym">Helix stagnalis</name>
    <dbReference type="NCBI Taxonomy" id="6523"/>
    <lineage>
        <taxon>Eukaryota</taxon>
        <taxon>Metazoa</taxon>
        <taxon>Spiralia</taxon>
        <taxon>Lophotrochozoa</taxon>
        <taxon>Mollusca</taxon>
        <taxon>Gastropoda</taxon>
        <taxon>Heterobranchia</taxon>
        <taxon>Euthyneura</taxon>
        <taxon>Panpulmonata</taxon>
        <taxon>Hygrophila</taxon>
        <taxon>Lymnaeoidea</taxon>
        <taxon>Lymnaeidae</taxon>
        <taxon>Lymnaea</taxon>
    </lineage>
</organism>
<feature type="compositionally biased region" description="Polar residues" evidence="1">
    <location>
        <begin position="1249"/>
        <end position="1267"/>
    </location>
</feature>
<feature type="compositionally biased region" description="Acidic residues" evidence="1">
    <location>
        <begin position="1213"/>
        <end position="1223"/>
    </location>
</feature>
<sequence>MSHKHMDFNPLDILAAAALGEKDAPPELKSTKSEKLSGGDLNDHTTSVVSKDDKPDSNQEMGKTTSNGLKEVSICIHTSKGMAPQKIDWSPGTFLDSMSAKSEKFTLDQLVNDIKKQHLDLEIHKLAQQTVEKEDCSKELSKGDIGDASHDDKQNDTFVSERNVINKETDQIILDTNIMAQIFTKQENDQKDFAPEDSTNSPSDLDTMDSNYSKSPDLADSASEISLSEIIALDHPYALAPGSTQLPALMDDDDIDVGSDHSPLTEETDQRSRNLSLDFNYLKSGILEGVSASTLDLYKMSNTGLGRSKLPSSSSSTSSPTADIISKSTNHIFSNDKLFKGINSGHGVSNNNSPVRPAPKYGKFRIGTYGSFSNLELEKYLRDKDLLNNRKLKIGIPPESSSNNSSFNSPSASPSAHRFLQSPSLDWDRSEASSETQDDSSDARTPLRMSPDFTEKVTEWSHPMYHDHDYCVKNDTSSPDDFSKFIPIKRKYTKRKNKGDGMNHEKFMKAKYLKKELLKQDSFIKTPPELELMATDPSVIRTNPVGRPKKRPLEKVIDEEIDPETGTKLKITGRYQDQYVYYLSKSSRTTTRRRQTPLFPHTADKIIVPAPKPGDIVVPHLTDADIETVRLKGRGALNLPARPHMTNNSPLSTAISPIQSSIPSSSHSSEFISDVDSHIVSTILSMENDNLASPTTSHAPDIGNTSGLNPNQPALTESLRLMSGDSSITSEHVLNYLLSVVKDDGLLNAASGFDGSSLSFFPSLHSDSIYSKSDHTDCSTSSVGHEIMDIGKSMQQGIGSPHDHESYDNSGVCKDHIDENGGLPDDLSSFISNSQGTSSSNTTQDGDSHGSLKSMFGSDLSSLGTPHLSSSVQHLTSIEKTLDYLVGVRDEDIKLHCGVYNTKLEDDAESDTTQPLTPLSSASSDDTPWIVTVTLYFNDVPAIMINNQPYIRLVDIHKQILPAKDTGILKKRCQLLKIPVLNCTEMQRYFLVQYGRAYNSKSTLVVSKEQANNLVTYYATPQPRIGRTEESHQRRASSGGSEGGARSPVTHLSTGIFRKRGAIKNSKKAALPSGLLGVSASVPSKSLTKNSEDVPSSSNHNKRTRHKKVNYLEMLKGEEKEKSSTASILETIESVVKSGSNCAHDGKLNKMAQKRGKDDSNCDKKSGIKKKFGLQKGTKVGTKSKKDQDIQKIKNGKGKKGSDKQSADKDIEFSSEGDSDDSLDLTQNKKFKPLKLKVNSLLNFAGQRKGSSPSKKGLFSRSNSTTSPTLDRPLRILAVAHQAALSGDNAVSHLPSQPADIHLDLFKKSNSACVRCETCSQFLSVPHFMRHHHVPMDNEWLATEAAHRILVPRNKETISDSEKLLWEEFHKLQEAIGGFGEADDETDTDEGEYEEDQGSFELSGASTSLSSMDRSLRGGLSPEEGVGTARLSPSQDDDELLTSDEDEPTVSDLPGSSVEKTQQKDSNQTLCKLGLLRRESSVSSSLSNEGHDGNHSNLRTSSRKRKSKKLFSIENYYTPKRSQYDDESLTQPEGSVTINGNGTPNVVSSPSRSRNLL</sequence>
<name>A0AAV2H3H9_LYMST</name>
<feature type="compositionally biased region" description="Basic and acidic residues" evidence="1">
    <location>
        <begin position="138"/>
        <end position="155"/>
    </location>
</feature>
<feature type="region of interest" description="Disordered" evidence="1">
    <location>
        <begin position="249"/>
        <end position="271"/>
    </location>
</feature>
<feature type="region of interest" description="Disordered" evidence="1">
    <location>
        <begin position="1246"/>
        <end position="1267"/>
    </location>
</feature>
<feature type="region of interest" description="Disordered" evidence="1">
    <location>
        <begin position="138"/>
        <end position="162"/>
    </location>
</feature>
<feature type="compositionally biased region" description="Acidic residues" evidence="1">
    <location>
        <begin position="1435"/>
        <end position="1449"/>
    </location>
</feature>